<reference evidence="1 2" key="1">
    <citation type="submission" date="2016-10" db="EMBL/GenBank/DDBJ databases">
        <authorList>
            <person name="de Groot N.N."/>
        </authorList>
    </citation>
    <scope>NUCLEOTIDE SEQUENCE [LARGE SCALE GENOMIC DNA]</scope>
    <source>
        <strain evidence="1 2">DSM 20678</strain>
    </source>
</reference>
<proteinExistence type="predicted"/>
<dbReference type="EMBL" id="FOXR01000002">
    <property type="protein sequence ID" value="SFP66193.1"/>
    <property type="molecule type" value="Genomic_DNA"/>
</dbReference>
<keyword evidence="2" id="KW-1185">Reference proteome</keyword>
<organism evidence="1 2">
    <name type="scientific">Caldicoprobacter faecalis</name>
    <dbReference type="NCBI Taxonomy" id="937334"/>
    <lineage>
        <taxon>Bacteria</taxon>
        <taxon>Bacillati</taxon>
        <taxon>Bacillota</taxon>
        <taxon>Clostridia</taxon>
        <taxon>Caldicoprobacterales</taxon>
        <taxon>Caldicoprobacteraceae</taxon>
        <taxon>Caldicoprobacter</taxon>
    </lineage>
</organism>
<dbReference type="Proteomes" id="UP000198577">
    <property type="component" value="Unassembled WGS sequence"/>
</dbReference>
<evidence type="ECO:0000313" key="1">
    <source>
        <dbReference type="EMBL" id="SFP66193.1"/>
    </source>
</evidence>
<name>A0A1I5S5X1_9FIRM</name>
<accession>A0A1I5S5X1</accession>
<protein>
    <submittedName>
        <fullName evidence="1">Uncharacterized protein</fullName>
    </submittedName>
</protein>
<sequence>MENRESPSMEQKRYVASVCPEYRSRMVALSDNINAQEQIVSCEGCIHWNNGRCVIFDEVLTGIDQT</sequence>
<dbReference type="OrthoDB" id="1725471at2"/>
<evidence type="ECO:0000313" key="2">
    <source>
        <dbReference type="Proteomes" id="UP000198577"/>
    </source>
</evidence>
<dbReference type="AlphaFoldDB" id="A0A1I5S5X1"/>
<dbReference type="RefSeq" id="WP_025746885.1">
    <property type="nucleotide sequence ID" value="NZ_FOXR01000002.1"/>
</dbReference>
<gene>
    <name evidence="1" type="ORF">SAMN05444406_1027</name>
</gene>
<dbReference type="STRING" id="937334.SAMN05444406_1027"/>